<dbReference type="PANTHER" id="PTHR48106">
    <property type="entry name" value="QUINONE OXIDOREDUCTASE PIG3-RELATED"/>
    <property type="match status" value="1"/>
</dbReference>
<dbReference type="SMART" id="SM00829">
    <property type="entry name" value="PKS_ER"/>
    <property type="match status" value="1"/>
</dbReference>
<dbReference type="Pfam" id="PF00107">
    <property type="entry name" value="ADH_zinc_N"/>
    <property type="match status" value="1"/>
</dbReference>
<dbReference type="InterPro" id="IPR047618">
    <property type="entry name" value="QOR-like"/>
</dbReference>
<reference evidence="5" key="1">
    <citation type="journal article" date="2019" name="Int. J. Syst. Evol. Microbiol.">
        <title>The Global Catalogue of Microorganisms (GCM) 10K type strain sequencing project: providing services to taxonomists for standard genome sequencing and annotation.</title>
        <authorList>
            <consortium name="The Broad Institute Genomics Platform"/>
            <consortium name="The Broad Institute Genome Sequencing Center for Infectious Disease"/>
            <person name="Wu L."/>
            <person name="Ma J."/>
        </authorList>
    </citation>
    <scope>NUCLEOTIDE SEQUENCE [LARGE SCALE GENOMIC DNA]</scope>
    <source>
        <strain evidence="5">JCM 13249</strain>
    </source>
</reference>
<keyword evidence="1" id="KW-0521">NADP</keyword>
<dbReference type="CDD" id="cd05286">
    <property type="entry name" value="QOR2"/>
    <property type="match status" value="1"/>
</dbReference>
<dbReference type="PANTHER" id="PTHR48106:SF13">
    <property type="entry name" value="QUINONE OXIDOREDUCTASE-RELATED"/>
    <property type="match status" value="1"/>
</dbReference>
<dbReference type="InterPro" id="IPR013154">
    <property type="entry name" value="ADH-like_N"/>
</dbReference>
<feature type="domain" description="Enoyl reductase (ER)" evidence="3">
    <location>
        <begin position="12"/>
        <end position="320"/>
    </location>
</feature>
<organism evidence="4 5">
    <name type="scientific">Luedemannella helvata</name>
    <dbReference type="NCBI Taxonomy" id="349315"/>
    <lineage>
        <taxon>Bacteria</taxon>
        <taxon>Bacillati</taxon>
        <taxon>Actinomycetota</taxon>
        <taxon>Actinomycetes</taxon>
        <taxon>Micromonosporales</taxon>
        <taxon>Micromonosporaceae</taxon>
        <taxon>Luedemannella</taxon>
    </lineage>
</organism>
<comment type="caution">
    <text evidence="4">The sequence shown here is derived from an EMBL/GenBank/DDBJ whole genome shotgun (WGS) entry which is preliminary data.</text>
</comment>
<gene>
    <name evidence="4" type="ORF">GCM10009681_33790</name>
</gene>
<sequence>MTTQAIQIQTYGGPEVLVPAELPTPEPGPGEVLVRAAASGVNFIDIYHRTGAYPQPLPFVPGVEGAGTIVAVGPDVPDLRVGDRVGWCNDLGSYADHVKLPAAHVVTLPDDVSEELAAASMLQGATAHYLTHASYPVRPGQTVLVHAAAGGTGQLVTQYAHALGARVIATVSTDAKEAVARAAGADEVLRYDDDVAKEVRRLTDGEGVAAVFDGVGRATFDVSLASLAPRGTLVTFGSASGVVAPVDIARLAQGSFFVTRPSLGHHLRTREELVERLSDVLARLADGSLRVTVTERFPLADAAAAHTALASRRTTGKLLLIP</sequence>
<evidence type="ECO:0000259" key="3">
    <source>
        <dbReference type="SMART" id="SM00829"/>
    </source>
</evidence>
<accession>A0ABP4WPR5</accession>
<evidence type="ECO:0000256" key="1">
    <source>
        <dbReference type="ARBA" id="ARBA00022857"/>
    </source>
</evidence>
<dbReference type="Gene3D" id="3.40.50.720">
    <property type="entry name" value="NAD(P)-binding Rossmann-like Domain"/>
    <property type="match status" value="1"/>
</dbReference>
<dbReference type="Gene3D" id="3.90.180.10">
    <property type="entry name" value="Medium-chain alcohol dehydrogenases, catalytic domain"/>
    <property type="match status" value="1"/>
</dbReference>
<dbReference type="Pfam" id="PF08240">
    <property type="entry name" value="ADH_N"/>
    <property type="match status" value="1"/>
</dbReference>
<dbReference type="Proteomes" id="UP001500655">
    <property type="component" value="Unassembled WGS sequence"/>
</dbReference>
<dbReference type="InterPro" id="IPR011032">
    <property type="entry name" value="GroES-like_sf"/>
</dbReference>
<evidence type="ECO:0000313" key="5">
    <source>
        <dbReference type="Proteomes" id="UP001500655"/>
    </source>
</evidence>
<keyword evidence="5" id="KW-1185">Reference proteome</keyword>
<dbReference type="EMBL" id="BAAALS010000015">
    <property type="protein sequence ID" value="GAA1759805.1"/>
    <property type="molecule type" value="Genomic_DNA"/>
</dbReference>
<name>A0ABP4WPR5_9ACTN</name>
<dbReference type="InterPro" id="IPR036291">
    <property type="entry name" value="NAD(P)-bd_dom_sf"/>
</dbReference>
<dbReference type="SUPFAM" id="SSF51735">
    <property type="entry name" value="NAD(P)-binding Rossmann-fold domains"/>
    <property type="match status" value="1"/>
</dbReference>
<proteinExistence type="predicted"/>
<evidence type="ECO:0000256" key="2">
    <source>
        <dbReference type="ARBA" id="ARBA00023002"/>
    </source>
</evidence>
<dbReference type="InterPro" id="IPR020843">
    <property type="entry name" value="ER"/>
</dbReference>
<dbReference type="SUPFAM" id="SSF50129">
    <property type="entry name" value="GroES-like"/>
    <property type="match status" value="1"/>
</dbReference>
<evidence type="ECO:0000313" key="4">
    <source>
        <dbReference type="EMBL" id="GAA1759805.1"/>
    </source>
</evidence>
<dbReference type="InterPro" id="IPR013149">
    <property type="entry name" value="ADH-like_C"/>
</dbReference>
<keyword evidence="2" id="KW-0560">Oxidoreductase</keyword>
<dbReference type="RefSeq" id="WP_344082624.1">
    <property type="nucleotide sequence ID" value="NZ_BAAALS010000015.1"/>
</dbReference>
<protein>
    <submittedName>
        <fullName evidence="4">Quinone oxidoreductase</fullName>
    </submittedName>
</protein>